<dbReference type="PROSITE" id="PS50995">
    <property type="entry name" value="HTH_MARR_2"/>
    <property type="match status" value="1"/>
</dbReference>
<keyword evidence="2" id="KW-0238">DNA-binding</keyword>
<comment type="caution">
    <text evidence="2">The sequence shown here is derived from an EMBL/GenBank/DDBJ whole genome shotgun (WGS) entry which is preliminary data.</text>
</comment>
<organism evidence="2 3">
    <name type="scientific">Amycolatopsis thermophila</name>
    <dbReference type="NCBI Taxonomy" id="206084"/>
    <lineage>
        <taxon>Bacteria</taxon>
        <taxon>Bacillati</taxon>
        <taxon>Actinomycetota</taxon>
        <taxon>Actinomycetes</taxon>
        <taxon>Pseudonocardiales</taxon>
        <taxon>Pseudonocardiaceae</taxon>
        <taxon>Amycolatopsis</taxon>
    </lineage>
</organism>
<dbReference type="Gene3D" id="1.10.10.10">
    <property type="entry name" value="Winged helix-like DNA-binding domain superfamily/Winged helix DNA-binding domain"/>
    <property type="match status" value="1"/>
</dbReference>
<dbReference type="Pfam" id="PF12802">
    <property type="entry name" value="MarR_2"/>
    <property type="match status" value="1"/>
</dbReference>
<dbReference type="SMART" id="SM00347">
    <property type="entry name" value="HTH_MARR"/>
    <property type="match status" value="1"/>
</dbReference>
<sequence length="173" mass="18429">MREDIFRSSRSLPYHNCVAQMCKGTTETDAALAALRAMVGIADATVERGTAGLTLTQFRALRTVVARTPVTMGRVAAELGMNPSSVTRACERLVAAKLLAKAPNPLNKREILLAPTAAGRQLVERVDHDRRDVLTAILDRMNPAAREAVATTFSAFATAADGLLAPGDRAATE</sequence>
<keyword evidence="3" id="KW-1185">Reference proteome</keyword>
<name>A0ABU0F0Y5_9PSEU</name>
<dbReference type="SUPFAM" id="SSF46785">
    <property type="entry name" value="Winged helix' DNA-binding domain"/>
    <property type="match status" value="1"/>
</dbReference>
<dbReference type="InterPro" id="IPR039422">
    <property type="entry name" value="MarR/SlyA-like"/>
</dbReference>
<dbReference type="InterPro" id="IPR036390">
    <property type="entry name" value="WH_DNA-bd_sf"/>
</dbReference>
<dbReference type="PANTHER" id="PTHR33164">
    <property type="entry name" value="TRANSCRIPTIONAL REGULATOR, MARR FAMILY"/>
    <property type="match status" value="1"/>
</dbReference>
<dbReference type="PANTHER" id="PTHR33164:SF94">
    <property type="entry name" value="TRANSCRIPTIONAL REGULATORY PROTEIN-RELATED"/>
    <property type="match status" value="1"/>
</dbReference>
<dbReference type="EMBL" id="JAUSUT010000001">
    <property type="protein sequence ID" value="MDQ0381225.1"/>
    <property type="molecule type" value="Genomic_DNA"/>
</dbReference>
<protein>
    <submittedName>
        <fullName evidence="2">DNA-binding MarR family transcriptional regulator</fullName>
    </submittedName>
</protein>
<feature type="domain" description="HTH marR-type" evidence="1">
    <location>
        <begin position="1"/>
        <end position="158"/>
    </location>
</feature>
<accession>A0ABU0F0Y5</accession>
<reference evidence="2 3" key="1">
    <citation type="submission" date="2023-07" db="EMBL/GenBank/DDBJ databases">
        <title>Sequencing the genomes of 1000 actinobacteria strains.</title>
        <authorList>
            <person name="Klenk H.-P."/>
        </authorList>
    </citation>
    <scope>NUCLEOTIDE SEQUENCE [LARGE SCALE GENOMIC DNA]</scope>
    <source>
        <strain evidence="2 3">DSM 45805</strain>
    </source>
</reference>
<dbReference type="InterPro" id="IPR036388">
    <property type="entry name" value="WH-like_DNA-bd_sf"/>
</dbReference>
<evidence type="ECO:0000313" key="3">
    <source>
        <dbReference type="Proteomes" id="UP001229651"/>
    </source>
</evidence>
<dbReference type="RefSeq" id="WP_306995720.1">
    <property type="nucleotide sequence ID" value="NZ_JAUSUT010000001.1"/>
</dbReference>
<dbReference type="Proteomes" id="UP001229651">
    <property type="component" value="Unassembled WGS sequence"/>
</dbReference>
<gene>
    <name evidence="2" type="ORF">FB470_005219</name>
</gene>
<evidence type="ECO:0000259" key="1">
    <source>
        <dbReference type="PROSITE" id="PS50995"/>
    </source>
</evidence>
<proteinExistence type="predicted"/>
<dbReference type="InterPro" id="IPR000835">
    <property type="entry name" value="HTH_MarR-typ"/>
</dbReference>
<evidence type="ECO:0000313" key="2">
    <source>
        <dbReference type="EMBL" id="MDQ0381225.1"/>
    </source>
</evidence>
<dbReference type="GO" id="GO:0003677">
    <property type="term" value="F:DNA binding"/>
    <property type="evidence" value="ECO:0007669"/>
    <property type="project" value="UniProtKB-KW"/>
</dbReference>